<protein>
    <submittedName>
        <fullName evidence="2">Reverse transcriptase</fullName>
    </submittedName>
</protein>
<dbReference type="WBParaSite" id="HCON_00142060-00001">
    <property type="protein sequence ID" value="HCON_00142060-00001"/>
    <property type="gene ID" value="HCON_00142060"/>
</dbReference>
<sequence length="169" mass="20253">MFITPNIEQAERMLADFGNACGKICLTLNLTKTMLMRSGLIPDAPFMTQEQEGIWSSELRHRTKVRDAVDHAKKWKIRWAGHVMRYSDDRWTRALTDWVPRNIERSTGRLPTRWSDFFAKTLDERNVEPCVIEARTIHWTTLARDRGEWRRYWRPLEDVGDQRDDKWYR</sequence>
<organism evidence="1 2">
    <name type="scientific">Haemonchus contortus</name>
    <name type="common">Barber pole worm</name>
    <dbReference type="NCBI Taxonomy" id="6289"/>
    <lineage>
        <taxon>Eukaryota</taxon>
        <taxon>Metazoa</taxon>
        <taxon>Ecdysozoa</taxon>
        <taxon>Nematoda</taxon>
        <taxon>Chromadorea</taxon>
        <taxon>Rhabditida</taxon>
        <taxon>Rhabditina</taxon>
        <taxon>Rhabditomorpha</taxon>
        <taxon>Strongyloidea</taxon>
        <taxon>Trichostrongylidae</taxon>
        <taxon>Haemonchus</taxon>
    </lineage>
</organism>
<proteinExistence type="predicted"/>
<dbReference type="AlphaFoldDB" id="A0A7I4YV48"/>
<keyword evidence="1" id="KW-1185">Reference proteome</keyword>
<dbReference type="OrthoDB" id="407509at2759"/>
<accession>A0A7I4YV48</accession>
<dbReference type="Proteomes" id="UP000025227">
    <property type="component" value="Unplaced"/>
</dbReference>
<reference evidence="2" key="1">
    <citation type="submission" date="2020-12" db="UniProtKB">
        <authorList>
            <consortium name="WormBaseParasite"/>
        </authorList>
    </citation>
    <scope>IDENTIFICATION</scope>
    <source>
        <strain evidence="2">MHco3</strain>
    </source>
</reference>
<name>A0A7I4YV48_HAECO</name>
<evidence type="ECO:0000313" key="2">
    <source>
        <dbReference type="WBParaSite" id="HCON_00142060-00001"/>
    </source>
</evidence>
<evidence type="ECO:0000313" key="1">
    <source>
        <dbReference type="Proteomes" id="UP000025227"/>
    </source>
</evidence>